<dbReference type="InterPro" id="IPR003607">
    <property type="entry name" value="HD/PDEase_dom"/>
</dbReference>
<dbReference type="Gene3D" id="1.10.3210.10">
    <property type="entry name" value="Hypothetical protein af1432"/>
    <property type="match status" value="2"/>
</dbReference>
<reference evidence="2" key="1">
    <citation type="submission" date="2022-08" db="EMBL/GenBank/DDBJ databases">
        <title>Genomic Encyclopedia of Type Strains, Phase III (KMG-III): the genomes of soil and plant-associated and newly described type strains.</title>
        <authorList>
            <person name="Whitman W."/>
        </authorList>
    </citation>
    <scope>NUCLEOTIDE SEQUENCE</scope>
    <source>
        <strain evidence="2">HMT 1</strain>
    </source>
</reference>
<dbReference type="InterPro" id="IPR029016">
    <property type="entry name" value="GAF-like_dom_sf"/>
</dbReference>
<dbReference type="SMART" id="SM00471">
    <property type="entry name" value="HDc"/>
    <property type="match status" value="1"/>
</dbReference>
<dbReference type="AlphaFoldDB" id="A0AAE3HNG6"/>
<gene>
    <name evidence="2" type="ORF">J2T55_002600</name>
</gene>
<dbReference type="CDD" id="cd00077">
    <property type="entry name" value="HDc"/>
    <property type="match status" value="1"/>
</dbReference>
<comment type="caution">
    <text evidence="2">The sequence shown here is derived from an EMBL/GenBank/DDBJ whole genome shotgun (WGS) entry which is preliminary data.</text>
</comment>
<dbReference type="GO" id="GO:0008081">
    <property type="term" value="F:phosphoric diester hydrolase activity"/>
    <property type="evidence" value="ECO:0007669"/>
    <property type="project" value="UniProtKB-ARBA"/>
</dbReference>
<dbReference type="SUPFAM" id="SSF109604">
    <property type="entry name" value="HD-domain/PDEase-like"/>
    <property type="match status" value="1"/>
</dbReference>
<dbReference type="RefSeq" id="WP_259057727.1">
    <property type="nucleotide sequence ID" value="NZ_JANUCT010000026.1"/>
</dbReference>
<sequence>MSMKQQNFSQLLAELSNIGIALSVERDHDRLLEMILTRAREMTGADGGTLYSRSEDETLRFEIMLTASLGIFRGGTSGEAIDLPPLVLYDADGQPNRNAVAAWAALSGETVNIDDAYTNEQFDFSGTREFDRLTGYRSQSFLTVPMTNHENEVIGVLQLINAIDDDTGKIRSFSALEQQLVEALASQAAVSITNRSLIEAQRQLFDSLIQLIASAIDEKSPYTAGHCRRVPELANMLADAACRTRSGPLADFSMTDQEKYELEVAAWLHDCGKITTPEFVIDKATKLETIFDRIELVNTRFAVLERDAEINALRRQLSAAGLEAPDLPTDPGYRDELNALRRERDFICRSNYGTESMSESDKAHIECIAGRAWRNVDGEQAPLLNDDEVQNLQIGRGTLTVREREIINNHVAVTIKMLESLPYPKHLRRVPEYAGGHHEKMDGSGYPNGLTREQMSVPARMLAIADVFEALTASDRPYKKAMPLSQALQILGQMKLDRHIDPDLFDAFMWNGVYMQYADAHLAPEQIDDVDLAAIPGYVPPGP</sequence>
<protein>
    <submittedName>
        <fullName evidence="2">HD-GYP domain-containing protein (C-di-GMP phosphodiesterase class II)</fullName>
    </submittedName>
</protein>
<evidence type="ECO:0000259" key="1">
    <source>
        <dbReference type="PROSITE" id="PS51832"/>
    </source>
</evidence>
<dbReference type="Pfam" id="PF01590">
    <property type="entry name" value="GAF"/>
    <property type="match status" value="1"/>
</dbReference>
<dbReference type="Gene3D" id="3.30.450.40">
    <property type="match status" value="1"/>
</dbReference>
<evidence type="ECO:0000313" key="2">
    <source>
        <dbReference type="EMBL" id="MCS3904561.1"/>
    </source>
</evidence>
<name>A0AAE3HNG6_9GAMM</name>
<dbReference type="PANTHER" id="PTHR43155">
    <property type="entry name" value="CYCLIC DI-GMP PHOSPHODIESTERASE PA4108-RELATED"/>
    <property type="match status" value="1"/>
</dbReference>
<dbReference type="SMART" id="SM00065">
    <property type="entry name" value="GAF"/>
    <property type="match status" value="1"/>
</dbReference>
<accession>A0AAE3HNG6</accession>
<dbReference type="Pfam" id="PF13487">
    <property type="entry name" value="HD_5"/>
    <property type="match status" value="1"/>
</dbReference>
<proteinExistence type="predicted"/>
<evidence type="ECO:0000313" key="3">
    <source>
        <dbReference type="Proteomes" id="UP001204445"/>
    </source>
</evidence>
<dbReference type="Proteomes" id="UP001204445">
    <property type="component" value="Unassembled WGS sequence"/>
</dbReference>
<dbReference type="EMBL" id="JANUCT010000026">
    <property type="protein sequence ID" value="MCS3904561.1"/>
    <property type="molecule type" value="Genomic_DNA"/>
</dbReference>
<dbReference type="PROSITE" id="PS51832">
    <property type="entry name" value="HD_GYP"/>
    <property type="match status" value="1"/>
</dbReference>
<dbReference type="InterPro" id="IPR037522">
    <property type="entry name" value="HD_GYP_dom"/>
</dbReference>
<dbReference type="InterPro" id="IPR003018">
    <property type="entry name" value="GAF"/>
</dbReference>
<feature type="domain" description="HD-GYP" evidence="1">
    <location>
        <begin position="310"/>
        <end position="524"/>
    </location>
</feature>
<keyword evidence="3" id="KW-1185">Reference proteome</keyword>
<dbReference type="SUPFAM" id="SSF55781">
    <property type="entry name" value="GAF domain-like"/>
    <property type="match status" value="1"/>
</dbReference>
<dbReference type="PANTHER" id="PTHR43155:SF2">
    <property type="entry name" value="CYCLIC DI-GMP PHOSPHODIESTERASE PA4108"/>
    <property type="match status" value="1"/>
</dbReference>
<organism evidence="2 3">
    <name type="scientific">Methylohalomonas lacus</name>
    <dbReference type="NCBI Taxonomy" id="398773"/>
    <lineage>
        <taxon>Bacteria</taxon>
        <taxon>Pseudomonadati</taxon>
        <taxon>Pseudomonadota</taxon>
        <taxon>Gammaproteobacteria</taxon>
        <taxon>Methylohalomonadales</taxon>
        <taxon>Methylohalomonadaceae</taxon>
        <taxon>Methylohalomonas</taxon>
    </lineage>
</organism>